<dbReference type="InterPro" id="IPR036508">
    <property type="entry name" value="Chitin-bd_dom_sf"/>
</dbReference>
<comment type="caution">
    <text evidence="3">The sequence shown here is derived from an EMBL/GenBank/DDBJ whole genome shotgun (WGS) entry which is preliminary data.</text>
</comment>
<reference evidence="3 4" key="1">
    <citation type="submission" date="2024-02" db="EMBL/GenBank/DDBJ databases">
        <title>Chromosome-scale genome assembly of the rough periwinkle Littorina saxatilis.</title>
        <authorList>
            <person name="De Jode A."/>
            <person name="Faria R."/>
            <person name="Formenti G."/>
            <person name="Sims Y."/>
            <person name="Smith T.P."/>
            <person name="Tracey A."/>
            <person name="Wood J.M.D."/>
            <person name="Zagrodzka Z.B."/>
            <person name="Johannesson K."/>
            <person name="Butlin R.K."/>
            <person name="Leder E.H."/>
        </authorList>
    </citation>
    <scope>NUCLEOTIDE SEQUENCE [LARGE SCALE GENOMIC DNA]</scope>
    <source>
        <strain evidence="3">Snail1</strain>
        <tissue evidence="3">Muscle</tissue>
    </source>
</reference>
<sequence>MSSNQSKASSLFSLLLICILHLVTEVTSKSYYHSDLVLDFLCESRSIPIFVRDVPWDCTSYVVCVQGQAIHTQCPATKLFSWTGQVSKCMPSAEVDTSRCKGQICGYITEICKVNPTARIPCHDSCSRFLDCSLSSAGTLPSSANEGPQFVDYLLECPYPLLFSPATGACQHHSFVTCRDKFEPKAPCDYAQYLQLYNCADHGCNDCIKHHPSCLQLSDGVHPVPLRPDVMMKCQQERTVDFITCPPGYRFASRNASNCVRF</sequence>
<dbReference type="Proteomes" id="UP001374579">
    <property type="component" value="Unassembled WGS sequence"/>
</dbReference>
<keyword evidence="1" id="KW-0732">Signal</keyword>
<protein>
    <recommendedName>
        <fullName evidence="2">Chitin-binding type-2 domain-containing protein</fullName>
    </recommendedName>
</protein>
<proteinExistence type="predicted"/>
<keyword evidence="4" id="KW-1185">Reference proteome</keyword>
<dbReference type="Gene3D" id="2.170.140.10">
    <property type="entry name" value="Chitin binding domain"/>
    <property type="match status" value="2"/>
</dbReference>
<evidence type="ECO:0000313" key="4">
    <source>
        <dbReference type="Proteomes" id="UP001374579"/>
    </source>
</evidence>
<dbReference type="SUPFAM" id="SSF57625">
    <property type="entry name" value="Invertebrate chitin-binding proteins"/>
    <property type="match status" value="2"/>
</dbReference>
<dbReference type="GO" id="GO:0008061">
    <property type="term" value="F:chitin binding"/>
    <property type="evidence" value="ECO:0007669"/>
    <property type="project" value="InterPro"/>
</dbReference>
<evidence type="ECO:0000313" key="3">
    <source>
        <dbReference type="EMBL" id="KAK7090902.1"/>
    </source>
</evidence>
<evidence type="ECO:0000259" key="2">
    <source>
        <dbReference type="PROSITE" id="PS50940"/>
    </source>
</evidence>
<evidence type="ECO:0000256" key="1">
    <source>
        <dbReference type="SAM" id="SignalP"/>
    </source>
</evidence>
<dbReference type="EMBL" id="JBAMIC010000024">
    <property type="protein sequence ID" value="KAK7090902.1"/>
    <property type="molecule type" value="Genomic_DNA"/>
</dbReference>
<feature type="chain" id="PRO_5043029177" description="Chitin-binding type-2 domain-containing protein" evidence="1">
    <location>
        <begin position="29"/>
        <end position="262"/>
    </location>
</feature>
<dbReference type="PROSITE" id="PS50940">
    <property type="entry name" value="CHIT_BIND_II"/>
    <property type="match status" value="1"/>
</dbReference>
<dbReference type="SMART" id="SM00494">
    <property type="entry name" value="ChtBD2"/>
    <property type="match status" value="2"/>
</dbReference>
<feature type="domain" description="Chitin-binding type-2" evidence="2">
    <location>
        <begin position="39"/>
        <end position="102"/>
    </location>
</feature>
<dbReference type="GO" id="GO:0005576">
    <property type="term" value="C:extracellular region"/>
    <property type="evidence" value="ECO:0007669"/>
    <property type="project" value="InterPro"/>
</dbReference>
<accession>A0AAN9G141</accession>
<dbReference type="InterPro" id="IPR002557">
    <property type="entry name" value="Chitin-bd_dom"/>
</dbReference>
<name>A0AAN9G141_9CAEN</name>
<organism evidence="3 4">
    <name type="scientific">Littorina saxatilis</name>
    <dbReference type="NCBI Taxonomy" id="31220"/>
    <lineage>
        <taxon>Eukaryota</taxon>
        <taxon>Metazoa</taxon>
        <taxon>Spiralia</taxon>
        <taxon>Lophotrochozoa</taxon>
        <taxon>Mollusca</taxon>
        <taxon>Gastropoda</taxon>
        <taxon>Caenogastropoda</taxon>
        <taxon>Littorinimorpha</taxon>
        <taxon>Littorinoidea</taxon>
        <taxon>Littorinidae</taxon>
        <taxon>Littorina</taxon>
    </lineage>
</organism>
<dbReference type="Pfam" id="PF01607">
    <property type="entry name" value="CBM_14"/>
    <property type="match status" value="1"/>
</dbReference>
<gene>
    <name evidence="3" type="ORF">V1264_010641</name>
</gene>
<feature type="signal peptide" evidence="1">
    <location>
        <begin position="1"/>
        <end position="28"/>
    </location>
</feature>
<dbReference type="AlphaFoldDB" id="A0AAN9G141"/>